<protein>
    <recommendedName>
        <fullName evidence="2">Copper amine oxidase-like N-terminal domain-containing protein</fullName>
    </recommendedName>
</protein>
<feature type="transmembrane region" description="Helical" evidence="1">
    <location>
        <begin position="7"/>
        <end position="26"/>
    </location>
</feature>
<dbReference type="OrthoDB" id="2431422at2"/>
<organism evidence="3 4">
    <name type="scientific">Heyndrickxia camelliae</name>
    <dbReference type="NCBI Taxonomy" id="1707093"/>
    <lineage>
        <taxon>Bacteria</taxon>
        <taxon>Bacillati</taxon>
        <taxon>Bacillota</taxon>
        <taxon>Bacilli</taxon>
        <taxon>Bacillales</taxon>
        <taxon>Bacillaceae</taxon>
        <taxon>Heyndrickxia</taxon>
    </lineage>
</organism>
<reference evidence="3 4" key="1">
    <citation type="submission" date="2017-11" db="EMBL/GenBank/DDBJ databases">
        <title>Bacillus camelliae sp. nov., isolated from pu'er tea.</title>
        <authorList>
            <person name="Niu L."/>
        </authorList>
    </citation>
    <scope>NUCLEOTIDE SEQUENCE [LARGE SCALE GENOMIC DNA]</scope>
    <source>
        <strain evidence="3 4">7578-1</strain>
    </source>
</reference>
<keyword evidence="4" id="KW-1185">Reference proteome</keyword>
<dbReference type="InterPro" id="IPR012854">
    <property type="entry name" value="Cu_amine_oxidase-like_N"/>
</dbReference>
<gene>
    <name evidence="3" type="ORF">CWO92_02510</name>
</gene>
<evidence type="ECO:0000259" key="2">
    <source>
        <dbReference type="Pfam" id="PF07833"/>
    </source>
</evidence>
<dbReference type="RefSeq" id="WP_101352593.1">
    <property type="nucleotide sequence ID" value="NZ_PIQO01000001.1"/>
</dbReference>
<keyword evidence="1" id="KW-0812">Transmembrane</keyword>
<dbReference type="Proteomes" id="UP000233440">
    <property type="component" value="Unassembled WGS sequence"/>
</dbReference>
<keyword evidence="1" id="KW-0472">Membrane</keyword>
<dbReference type="Pfam" id="PF07833">
    <property type="entry name" value="Cu_amine_oxidN1"/>
    <property type="match status" value="1"/>
</dbReference>
<proteinExistence type="predicted"/>
<feature type="domain" description="Copper amine oxidase-like N-terminal" evidence="2">
    <location>
        <begin position="373"/>
        <end position="464"/>
    </location>
</feature>
<evidence type="ECO:0000256" key="1">
    <source>
        <dbReference type="SAM" id="Phobius"/>
    </source>
</evidence>
<comment type="caution">
    <text evidence="3">The sequence shown here is derived from an EMBL/GenBank/DDBJ whole genome shotgun (WGS) entry which is preliminary data.</text>
</comment>
<name>A0A2N3LQJ2_9BACI</name>
<dbReference type="AlphaFoldDB" id="A0A2N3LQJ2"/>
<keyword evidence="1" id="KW-1133">Transmembrane helix</keyword>
<sequence length="471" mass="55346">MQRKSSWKIAVCILTVILVSVIFFQWKSFSTQSREYQEKVKADISIKHQNNYFSIQQSIQHIRPEIYEVLLPKNIISLKCIEGSHKECDWTGPNKSKLKISSNTVTFTFRIPKVSSANDLLELENWFIQLNKLNLDKINIQLSESQLQNGTWISSGNNISVKRLKFIDYYVFESNGKYPSLLWIKRKLLKASVNDWLTVYHDESVSVPDLHFNKINKWINQYPVSLYITTDKPTKQIGSLILLNKKDVSSLKPMVVQSYLKDRFPDTKEWIRDIVTSSILGIPIGNNKEKAMFKQLANILSDNEMEKWISDIMDIKERKIQEKDLDILIQKASGWKTYYFQENKRPEEPLKPLHFYDPRMVFIDGKVENNLKIILLKGKRVYPIEETLSALGYTVKLSNKSSKIEIEKPNQKYIFDKNSHIFYFNNQKYGVLSNPIIEMSQKYYIEENWLKQLFKVSIDNREKQIDLINSK</sequence>
<dbReference type="EMBL" id="PIQO01000001">
    <property type="protein sequence ID" value="PKR86942.1"/>
    <property type="molecule type" value="Genomic_DNA"/>
</dbReference>
<dbReference type="SUPFAM" id="SSF55383">
    <property type="entry name" value="Copper amine oxidase, domain N"/>
    <property type="match status" value="1"/>
</dbReference>
<accession>A0A2N3LQJ2</accession>
<evidence type="ECO:0000313" key="4">
    <source>
        <dbReference type="Proteomes" id="UP000233440"/>
    </source>
</evidence>
<evidence type="ECO:0000313" key="3">
    <source>
        <dbReference type="EMBL" id="PKR86942.1"/>
    </source>
</evidence>
<dbReference type="InterPro" id="IPR036582">
    <property type="entry name" value="Mao_N_sf"/>
</dbReference>